<dbReference type="EMBL" id="RCCK01000013">
    <property type="protein sequence ID" value="RLJ73932.1"/>
    <property type="molecule type" value="Genomic_DNA"/>
</dbReference>
<protein>
    <submittedName>
        <fullName evidence="1">Uncharacterized protein</fullName>
    </submittedName>
</protein>
<evidence type="ECO:0000313" key="1">
    <source>
        <dbReference type="EMBL" id="RLJ73932.1"/>
    </source>
</evidence>
<organism evidence="1 2">
    <name type="scientific">Pedobacter alluvionis</name>
    <dbReference type="NCBI Taxonomy" id="475253"/>
    <lineage>
        <taxon>Bacteria</taxon>
        <taxon>Pseudomonadati</taxon>
        <taxon>Bacteroidota</taxon>
        <taxon>Sphingobacteriia</taxon>
        <taxon>Sphingobacteriales</taxon>
        <taxon>Sphingobacteriaceae</taxon>
        <taxon>Pedobacter</taxon>
    </lineage>
</organism>
<dbReference type="AlphaFoldDB" id="A0A497XY54"/>
<dbReference type="Proteomes" id="UP000273898">
    <property type="component" value="Unassembled WGS sequence"/>
</dbReference>
<evidence type="ECO:0000313" key="2">
    <source>
        <dbReference type="Proteomes" id="UP000273898"/>
    </source>
</evidence>
<proteinExistence type="predicted"/>
<sequence length="40" mass="4821">MKFFEALKSFNSLRAFIFKSQSVIRDYQLFQLEILDVYLA</sequence>
<comment type="caution">
    <text evidence="1">The sequence shown here is derived from an EMBL/GenBank/DDBJ whole genome shotgun (WGS) entry which is preliminary data.</text>
</comment>
<accession>A0A497XY54</accession>
<reference evidence="1 2" key="1">
    <citation type="submission" date="2018-10" db="EMBL/GenBank/DDBJ databases">
        <title>Genomic Encyclopedia of Archaeal and Bacterial Type Strains, Phase II (KMG-II): from individual species to whole genera.</title>
        <authorList>
            <person name="Goeker M."/>
        </authorList>
    </citation>
    <scope>NUCLEOTIDE SEQUENCE [LARGE SCALE GENOMIC DNA]</scope>
    <source>
        <strain evidence="1 2">DSM 19624</strain>
    </source>
</reference>
<name>A0A497XY54_9SPHI</name>
<gene>
    <name evidence="1" type="ORF">BCL90_4099</name>
</gene>